<dbReference type="EMBL" id="FXBL01000004">
    <property type="protein sequence ID" value="SMH38522.1"/>
    <property type="molecule type" value="Genomic_DNA"/>
</dbReference>
<dbReference type="InterPro" id="IPR052707">
    <property type="entry name" value="OsmC_Ohr_Peroxiredoxin"/>
</dbReference>
<evidence type="ECO:0000313" key="2">
    <source>
        <dbReference type="Proteomes" id="UP000193083"/>
    </source>
</evidence>
<protein>
    <submittedName>
        <fullName evidence="1">Organic hydroperoxide reductase OsmC/OhrA</fullName>
    </submittedName>
</protein>
<dbReference type="PANTHER" id="PTHR42830">
    <property type="entry name" value="OSMOTICALLY INDUCIBLE FAMILY PROTEIN"/>
    <property type="match status" value="1"/>
</dbReference>
<dbReference type="OrthoDB" id="9795405at2"/>
<dbReference type="AlphaFoldDB" id="A0A1X7NN85"/>
<dbReference type="PANTHER" id="PTHR42830:SF2">
    <property type="entry name" value="OSMC_OHR FAMILY PROTEIN"/>
    <property type="match status" value="1"/>
</dbReference>
<dbReference type="InterPro" id="IPR036102">
    <property type="entry name" value="OsmC/Ohrsf"/>
</dbReference>
<name>A0A1X7NN85_9HYPH</name>
<dbReference type="InterPro" id="IPR003718">
    <property type="entry name" value="OsmC/Ohr_fam"/>
</dbReference>
<proteinExistence type="predicted"/>
<dbReference type="Proteomes" id="UP000193083">
    <property type="component" value="Unassembled WGS sequence"/>
</dbReference>
<reference evidence="1 2" key="1">
    <citation type="submission" date="2017-04" db="EMBL/GenBank/DDBJ databases">
        <authorList>
            <person name="Afonso C.L."/>
            <person name="Miller P.J."/>
            <person name="Scott M.A."/>
            <person name="Spackman E."/>
            <person name="Goraichik I."/>
            <person name="Dimitrov K.M."/>
            <person name="Suarez D.L."/>
            <person name="Swayne D.E."/>
        </authorList>
    </citation>
    <scope>NUCLEOTIDE SEQUENCE [LARGE SCALE GENOMIC DNA]</scope>
    <source>
        <strain evidence="1 2">B5P</strain>
    </source>
</reference>
<sequence length="151" mass="16576">MSKHTATLRWSQDEGDHFSLGRYTRVHEIAFDGGTTIMGSPSPDIVREPFSNPVGVDPEEMFVASIASCHMLWFLDFARRAKVEVLSYEDKAEGIMETDAAGRTSITKVTLRPKVEVSGEAGDLDAIHHKAHEACFIANSVKTEITVEPAA</sequence>
<accession>A0A1X7NN85</accession>
<dbReference type="RefSeq" id="WP_085464081.1">
    <property type="nucleotide sequence ID" value="NZ_FXBL01000004.1"/>
</dbReference>
<keyword evidence="2" id="KW-1185">Reference proteome</keyword>
<gene>
    <name evidence="1" type="ORF">SAMN02982922_2063</name>
</gene>
<organism evidence="1 2">
    <name type="scientific">Mesorhizobium australicum</name>
    <dbReference type="NCBI Taxonomy" id="536018"/>
    <lineage>
        <taxon>Bacteria</taxon>
        <taxon>Pseudomonadati</taxon>
        <taxon>Pseudomonadota</taxon>
        <taxon>Alphaproteobacteria</taxon>
        <taxon>Hyphomicrobiales</taxon>
        <taxon>Phyllobacteriaceae</taxon>
        <taxon>Mesorhizobium</taxon>
    </lineage>
</organism>
<dbReference type="Pfam" id="PF02566">
    <property type="entry name" value="OsmC"/>
    <property type="match status" value="1"/>
</dbReference>
<dbReference type="SUPFAM" id="SSF82784">
    <property type="entry name" value="OsmC-like"/>
    <property type="match status" value="1"/>
</dbReference>
<evidence type="ECO:0000313" key="1">
    <source>
        <dbReference type="EMBL" id="SMH38522.1"/>
    </source>
</evidence>
<dbReference type="InterPro" id="IPR015946">
    <property type="entry name" value="KH_dom-like_a/b"/>
</dbReference>
<dbReference type="Gene3D" id="3.30.300.20">
    <property type="match status" value="1"/>
</dbReference>